<dbReference type="SUPFAM" id="SSF50370">
    <property type="entry name" value="Ricin B-like lectins"/>
    <property type="match status" value="1"/>
</dbReference>
<keyword evidence="3" id="KW-1185">Reference proteome</keyword>
<feature type="region of interest" description="Disordered" evidence="1">
    <location>
        <begin position="152"/>
        <end position="182"/>
    </location>
</feature>
<dbReference type="VEuPathDB" id="MicrosporidiaDB:EROM_070940"/>
<dbReference type="InterPro" id="IPR035992">
    <property type="entry name" value="Ricin_B-like_lectins"/>
</dbReference>
<reference evidence="2 3" key="1">
    <citation type="journal article" date="2012" name="Proc. Natl. Acad. Sci. U.S.A.">
        <title>Gain and loss of multiple functionally related, horizontally transferred genes in the reduced genomes of two microsporidian parasites.</title>
        <authorList>
            <person name="Pombert J.-F."/>
            <person name="Selman M."/>
            <person name="Burki F."/>
            <person name="Bardell F.T."/>
            <person name="Farinelli L."/>
            <person name="Solter L.F."/>
            <person name="Whitman D.W."/>
            <person name="Weiss L.M."/>
            <person name="Corradi N."/>
            <person name="Keeling P.J."/>
        </authorList>
    </citation>
    <scope>NUCLEOTIDE SEQUENCE [LARGE SCALE GENOMIC DNA]</scope>
    <source>
        <strain evidence="2 3">SJ-2008</strain>
    </source>
</reference>
<dbReference type="AlphaFoldDB" id="I7AF80"/>
<feature type="region of interest" description="Disordered" evidence="1">
    <location>
        <begin position="339"/>
        <end position="360"/>
    </location>
</feature>
<name>I7AF80_ENCRO</name>
<feature type="compositionally biased region" description="Basic residues" evidence="1">
    <location>
        <begin position="343"/>
        <end position="358"/>
    </location>
</feature>
<dbReference type="RefSeq" id="XP_009264842.1">
    <property type="nucleotide sequence ID" value="XM_009266567.1"/>
</dbReference>
<dbReference type="Proteomes" id="UP000010094">
    <property type="component" value="Chromosome VII"/>
</dbReference>
<gene>
    <name evidence="2" type="ordered locus">EROM_070940</name>
</gene>
<dbReference type="CDD" id="cd00161">
    <property type="entry name" value="beta-trefoil_Ricin-like"/>
    <property type="match status" value="1"/>
</dbReference>
<dbReference type="HOGENOM" id="CLU_669074_0_0_1"/>
<dbReference type="GeneID" id="20521654"/>
<accession>I7AF80</accession>
<dbReference type="Gene3D" id="2.80.10.50">
    <property type="match status" value="1"/>
</dbReference>
<dbReference type="KEGG" id="ero:EROM_070940"/>
<evidence type="ECO:0000313" key="3">
    <source>
        <dbReference type="Proteomes" id="UP000010094"/>
    </source>
</evidence>
<evidence type="ECO:0000313" key="2">
    <source>
        <dbReference type="EMBL" id="AFN83345.1"/>
    </source>
</evidence>
<proteinExistence type="predicted"/>
<protein>
    <submittedName>
        <fullName evidence="2">Uncharacterized protein</fullName>
    </submittedName>
</protein>
<dbReference type="EMBL" id="CP003524">
    <property type="protein sequence ID" value="AFN83345.1"/>
    <property type="molecule type" value="Genomic_DNA"/>
</dbReference>
<sequence length="399" mass="44961">MRVRSGIYLFLRIAASKDFLATIRPINSDKVFRTVGESIELSPNRGEDLAIFHVVTKKEKRFKLFGMRLGKHRHMLLISPGSNPELYLGYSKEKGLGMQKKRKYWEYREVGNGGYILKAKKNKCLGVAGNNTLGVFKCRNEEGQVFIFEKKNSHETSGSTSEDSHIAITSEPPQVPGTPYVQDKSWEDFQTSQESSDSSSDSSIVRPVFINLNMKDKKAYADDQEVASLSVMTSTTTVSVTITRSSSIREVSTTHPMSVVRNSIVITTRIPSSVASIWNKMAATEELQTSYDSSSSSEVHRMPFNKASNGHYEKIKDGMNLDLDFEFYPELGRLLKSDGYRRSNPHLKKREARKKNKAKYRDKMKENRILSSGLECFDSCVLNPLQQTGVKAPPSANIR</sequence>
<organism evidence="2 3">
    <name type="scientific">Encephalitozoon romaleae (strain SJ-2008)</name>
    <name type="common">Microsporidian parasite</name>
    <dbReference type="NCBI Taxonomy" id="1178016"/>
    <lineage>
        <taxon>Eukaryota</taxon>
        <taxon>Fungi</taxon>
        <taxon>Fungi incertae sedis</taxon>
        <taxon>Microsporidia</taxon>
        <taxon>Unikaryonidae</taxon>
        <taxon>Encephalitozoon</taxon>
    </lineage>
</organism>
<evidence type="ECO:0000256" key="1">
    <source>
        <dbReference type="SAM" id="MobiDB-lite"/>
    </source>
</evidence>
<dbReference type="OrthoDB" id="2194840at2759"/>